<dbReference type="Proteomes" id="UP000613266">
    <property type="component" value="Unassembled WGS sequence"/>
</dbReference>
<feature type="signal peptide" evidence="1">
    <location>
        <begin position="1"/>
        <end position="28"/>
    </location>
</feature>
<feature type="chain" id="PRO_5036827943" evidence="1">
    <location>
        <begin position="29"/>
        <end position="213"/>
    </location>
</feature>
<dbReference type="EMBL" id="JAEDAK010000002">
    <property type="protein sequence ID" value="MBH9575938.1"/>
    <property type="molecule type" value="Genomic_DNA"/>
</dbReference>
<evidence type="ECO:0000313" key="3">
    <source>
        <dbReference type="Proteomes" id="UP000613266"/>
    </source>
</evidence>
<gene>
    <name evidence="2" type="ORF">I7X39_03370</name>
</gene>
<accession>A0A931J1H0</accession>
<keyword evidence="3" id="KW-1185">Reference proteome</keyword>
<protein>
    <submittedName>
        <fullName evidence="2">Uncharacterized protein</fullName>
    </submittedName>
</protein>
<dbReference type="RefSeq" id="WP_198109559.1">
    <property type="nucleotide sequence ID" value="NZ_JAEDAK010000002.1"/>
</dbReference>
<keyword evidence="1" id="KW-0732">Signal</keyword>
<reference evidence="2" key="1">
    <citation type="submission" date="2020-12" db="EMBL/GenBank/DDBJ databases">
        <title>The genome sequence of Inhella sp. 1Y17.</title>
        <authorList>
            <person name="Liu Y."/>
        </authorList>
    </citation>
    <scope>NUCLEOTIDE SEQUENCE</scope>
    <source>
        <strain evidence="2">1Y17</strain>
    </source>
</reference>
<evidence type="ECO:0000256" key="1">
    <source>
        <dbReference type="SAM" id="SignalP"/>
    </source>
</evidence>
<dbReference type="AlphaFoldDB" id="A0A931J1H0"/>
<sequence length="213" mass="23385">MQPLLLSTLRPALLAAALALTGAPTAQAQAQAQAQTATTAKAPAKLLPPRTELPAWFIFFSSNKAPDRSIYLVDARYRPVGEGLYETQALVMRETPSGDFDHWSGTLQYQASPEQVALARDPLEKLQPLMKSVKVRTVSAYQMTGSGKVVPGQPTDWTTFKSPIDLLGFRIATDPDALKRPEAYGLVFAGNFHRPIDVVDLVRRVLPQVKDMR</sequence>
<proteinExistence type="predicted"/>
<organism evidence="2 3">
    <name type="scientific">Inhella proteolytica</name>
    <dbReference type="NCBI Taxonomy" id="2795029"/>
    <lineage>
        <taxon>Bacteria</taxon>
        <taxon>Pseudomonadati</taxon>
        <taxon>Pseudomonadota</taxon>
        <taxon>Betaproteobacteria</taxon>
        <taxon>Burkholderiales</taxon>
        <taxon>Sphaerotilaceae</taxon>
        <taxon>Inhella</taxon>
    </lineage>
</organism>
<name>A0A931J1H0_9BURK</name>
<comment type="caution">
    <text evidence="2">The sequence shown here is derived from an EMBL/GenBank/DDBJ whole genome shotgun (WGS) entry which is preliminary data.</text>
</comment>
<evidence type="ECO:0000313" key="2">
    <source>
        <dbReference type="EMBL" id="MBH9575938.1"/>
    </source>
</evidence>